<protein>
    <recommendedName>
        <fullName evidence="3">Reverse transcriptase domain-containing protein</fullName>
    </recommendedName>
</protein>
<dbReference type="Proteomes" id="UP000507470">
    <property type="component" value="Unassembled WGS sequence"/>
</dbReference>
<dbReference type="PANTHER" id="PTHR19446">
    <property type="entry name" value="REVERSE TRANSCRIPTASES"/>
    <property type="match status" value="1"/>
</dbReference>
<reference evidence="1 2" key="1">
    <citation type="submission" date="2020-06" db="EMBL/GenBank/DDBJ databases">
        <authorList>
            <person name="Li R."/>
            <person name="Bekaert M."/>
        </authorList>
    </citation>
    <scope>NUCLEOTIDE SEQUENCE [LARGE SCALE GENOMIC DNA]</scope>
    <source>
        <strain evidence="2">wild</strain>
    </source>
</reference>
<dbReference type="OrthoDB" id="6154960at2759"/>
<dbReference type="EMBL" id="CACVKT020007519">
    <property type="protein sequence ID" value="CAC5408283.1"/>
    <property type="molecule type" value="Genomic_DNA"/>
</dbReference>
<evidence type="ECO:0000313" key="2">
    <source>
        <dbReference type="Proteomes" id="UP000507470"/>
    </source>
</evidence>
<accession>A0A6J8DI43</accession>
<sequence length="178" mass="20265">MLAAFGYCGLSYFESVDSGNDIQYDVTTLNDPISREEIIKAVESAKVRKATGFDEIPAEVLKNPTAVEHLFVIYNGCFEFGKVPKQWTTGIINPIFKTGSDDRKNPLNYRGITLVSVPSKIYCHVLNSRLNEWTEANKTICDEQNGFREREVAKSIYIRYILSSMIERYRNFLILCAS</sequence>
<gene>
    <name evidence="1" type="ORF">MCOR_41694</name>
</gene>
<dbReference type="AlphaFoldDB" id="A0A6J8DI43"/>
<organism evidence="1 2">
    <name type="scientific">Mytilus coruscus</name>
    <name type="common">Sea mussel</name>
    <dbReference type="NCBI Taxonomy" id="42192"/>
    <lineage>
        <taxon>Eukaryota</taxon>
        <taxon>Metazoa</taxon>
        <taxon>Spiralia</taxon>
        <taxon>Lophotrochozoa</taxon>
        <taxon>Mollusca</taxon>
        <taxon>Bivalvia</taxon>
        <taxon>Autobranchia</taxon>
        <taxon>Pteriomorphia</taxon>
        <taxon>Mytilida</taxon>
        <taxon>Mytiloidea</taxon>
        <taxon>Mytilidae</taxon>
        <taxon>Mytilinae</taxon>
        <taxon>Mytilus</taxon>
    </lineage>
</organism>
<keyword evidence="2" id="KW-1185">Reference proteome</keyword>
<name>A0A6J8DI43_MYTCO</name>
<evidence type="ECO:0000313" key="1">
    <source>
        <dbReference type="EMBL" id="CAC5408283.1"/>
    </source>
</evidence>
<proteinExistence type="predicted"/>
<evidence type="ECO:0008006" key="3">
    <source>
        <dbReference type="Google" id="ProtNLM"/>
    </source>
</evidence>